<dbReference type="SUPFAM" id="SSF47676">
    <property type="entry name" value="Conserved domain common to transcription factors TFIIS, elongin A, CRSP70"/>
    <property type="match status" value="1"/>
</dbReference>
<feature type="compositionally biased region" description="Polar residues" evidence="4">
    <location>
        <begin position="152"/>
        <end position="167"/>
    </location>
</feature>
<dbReference type="Pfam" id="PF06881">
    <property type="entry name" value="Elongin_A"/>
    <property type="match status" value="1"/>
</dbReference>
<dbReference type="PANTHER" id="PTHR15141">
    <property type="entry name" value="TRANSCRIPTION ELONGATION FACTOR B POLYPEPTIDE 3"/>
    <property type="match status" value="1"/>
</dbReference>
<accession>A0ABM1F2F0</accession>
<evidence type="ECO:0000259" key="5">
    <source>
        <dbReference type="PROSITE" id="PS51319"/>
    </source>
</evidence>
<feature type="compositionally biased region" description="Basic and acidic residues" evidence="4">
    <location>
        <begin position="300"/>
        <end position="311"/>
    </location>
</feature>
<dbReference type="SMART" id="SM00509">
    <property type="entry name" value="TFS2N"/>
    <property type="match status" value="1"/>
</dbReference>
<evidence type="ECO:0000313" key="7">
    <source>
        <dbReference type="RefSeq" id="XP_014678621.1"/>
    </source>
</evidence>
<feature type="compositionally biased region" description="Basic residues" evidence="4">
    <location>
        <begin position="135"/>
        <end position="148"/>
    </location>
</feature>
<dbReference type="InterPro" id="IPR035441">
    <property type="entry name" value="TFIIS/LEDGF_dom_sf"/>
</dbReference>
<dbReference type="RefSeq" id="XP_014678621.1">
    <property type="nucleotide sequence ID" value="XM_014823135.1"/>
</dbReference>
<evidence type="ECO:0000313" key="6">
    <source>
        <dbReference type="Proteomes" id="UP000695022"/>
    </source>
</evidence>
<feature type="compositionally biased region" description="Low complexity" evidence="4">
    <location>
        <begin position="84"/>
        <end position="98"/>
    </location>
</feature>
<feature type="compositionally biased region" description="Low complexity" evidence="4">
    <location>
        <begin position="289"/>
        <end position="299"/>
    </location>
</feature>
<keyword evidence="6" id="KW-1185">Reference proteome</keyword>
<dbReference type="PROSITE" id="PS51319">
    <property type="entry name" value="TFIIS_N"/>
    <property type="match status" value="1"/>
</dbReference>
<dbReference type="GeneID" id="106818426"/>
<feature type="domain" description="TFIIS N-terminal" evidence="5">
    <location>
        <begin position="8"/>
        <end position="80"/>
    </location>
</feature>
<evidence type="ECO:0000256" key="4">
    <source>
        <dbReference type="SAM" id="MobiDB-lite"/>
    </source>
</evidence>
<feature type="region of interest" description="Disordered" evidence="4">
    <location>
        <begin position="79"/>
        <end position="245"/>
    </location>
</feature>
<keyword evidence="2 3" id="KW-0539">Nucleus</keyword>
<dbReference type="CDD" id="cd00183">
    <property type="entry name" value="TFIIS_I"/>
    <property type="match status" value="1"/>
</dbReference>
<gene>
    <name evidence="7" type="primary">LOC106818426</name>
</gene>
<dbReference type="Gene3D" id="1.20.930.10">
    <property type="entry name" value="Conserved domain common to transcription factors TFIIS, elongin A, CRSP70"/>
    <property type="match status" value="1"/>
</dbReference>
<dbReference type="PANTHER" id="PTHR15141:SF76">
    <property type="entry name" value="TRANSCRIPTION ELONGATION FACTOR B POLYPEPTIDE 3"/>
    <property type="match status" value="1"/>
</dbReference>
<dbReference type="Proteomes" id="UP000695022">
    <property type="component" value="Unplaced"/>
</dbReference>
<comment type="subcellular location">
    <subcellularLocation>
        <location evidence="1 3">Nucleus</location>
    </subcellularLocation>
</comment>
<reference evidence="7" key="1">
    <citation type="submission" date="2025-08" db="UniProtKB">
        <authorList>
            <consortium name="RefSeq"/>
        </authorList>
    </citation>
    <scope>IDENTIFICATION</scope>
</reference>
<feature type="compositionally biased region" description="Basic and acidic residues" evidence="4">
    <location>
        <begin position="200"/>
        <end position="222"/>
    </location>
</feature>
<organism evidence="6 7">
    <name type="scientific">Priapulus caudatus</name>
    <name type="common">Priapulid worm</name>
    <dbReference type="NCBI Taxonomy" id="37621"/>
    <lineage>
        <taxon>Eukaryota</taxon>
        <taxon>Metazoa</taxon>
        <taxon>Ecdysozoa</taxon>
        <taxon>Scalidophora</taxon>
        <taxon>Priapulida</taxon>
        <taxon>Priapulimorpha</taxon>
        <taxon>Priapulimorphida</taxon>
        <taxon>Priapulidae</taxon>
        <taxon>Priapulus</taxon>
    </lineage>
</organism>
<dbReference type="InterPro" id="IPR051870">
    <property type="entry name" value="Elongin-A_domain"/>
</dbReference>
<name>A0ABM1F2F0_PRICU</name>
<dbReference type="Gene3D" id="6.10.250.3180">
    <property type="match status" value="1"/>
</dbReference>
<feature type="region of interest" description="Disordered" evidence="4">
    <location>
        <begin position="264"/>
        <end position="327"/>
    </location>
</feature>
<evidence type="ECO:0000256" key="2">
    <source>
        <dbReference type="ARBA" id="ARBA00023242"/>
    </source>
</evidence>
<sequence length="600" mass="66947">MADGGLHTAVVHYKKKLEKGCDKAKVLEILKKFQRWPITVAILQATGIGKTVNAFRKSDGDIGDRARILVKAWKELVENDEPENSAPAEESSSPERSPVYQEAPPDDDVWAPEPSVLSPQPDRHESAAHAERHSSSGKRRHRHERRRHGDAESQNSEPNQSRASTSLDNDRVKSASLHGDRGERRKQGRGGGGGDKQHHKADTSGRRGRTEEARERHGRETPAETPAEQPRAAGTREIELSSENNMFSFEDALNCDSKRKVKKLIKTKKPKAPADVKSVSTKVVKRSENAGASASSAASREQRRRDEREEFSLSPTSSPEKKVKTPGVNVDATLPSIQPNYKPMHFPVISEGSKKKAAHPALTVDEFIVPQKSRTAMYSGKKVTTHLTEVSSLYQSCIRVLIDNIDLIDYVGGIPFDILRPVLERCTSTQLYTIEDLNPHLVEEGETDVLWKSHCTKEFRNKLPDDMESWREVYLRLHDEREAKLKNITVKIQAKSIAEAAPVRTTKMAYVNSAAKPPRDVRRKQALHGTAGATYKSESEKKTVAQKVHPVKRMREVDQDTGLAAAGPLIGRAGGPKKLEKKVAPMMRKTLKMMKNSFRR</sequence>
<proteinExistence type="predicted"/>
<evidence type="ECO:0000256" key="1">
    <source>
        <dbReference type="ARBA" id="ARBA00004123"/>
    </source>
</evidence>
<dbReference type="InterPro" id="IPR017923">
    <property type="entry name" value="TFIIS_N"/>
</dbReference>
<dbReference type="InterPro" id="IPR010684">
    <property type="entry name" value="RNA_pol_II_trans_fac_SIII_A"/>
</dbReference>
<feature type="compositionally biased region" description="Basic and acidic residues" evidence="4">
    <location>
        <begin position="168"/>
        <end position="185"/>
    </location>
</feature>
<feature type="compositionally biased region" description="Basic and acidic residues" evidence="4">
    <location>
        <begin position="121"/>
        <end position="134"/>
    </location>
</feature>
<dbReference type="InterPro" id="IPR003617">
    <property type="entry name" value="TFIIS/CRSP70_N_sub"/>
</dbReference>
<dbReference type="Pfam" id="PF08711">
    <property type="entry name" value="Med26"/>
    <property type="match status" value="1"/>
</dbReference>
<evidence type="ECO:0000256" key="3">
    <source>
        <dbReference type="PROSITE-ProRule" id="PRU00649"/>
    </source>
</evidence>
<protein>
    <submittedName>
        <fullName evidence="7">Transcription elongation factor B polypeptide 3-like</fullName>
    </submittedName>
</protein>